<dbReference type="SUPFAM" id="SSF55729">
    <property type="entry name" value="Acyl-CoA N-acyltransferases (Nat)"/>
    <property type="match status" value="1"/>
</dbReference>
<keyword evidence="3" id="KW-0808">Transferase</keyword>
<gene>
    <name evidence="3" type="primary">eis</name>
    <name evidence="3" type="ORF">ACFQ07_21335</name>
</gene>
<dbReference type="InterPro" id="IPR016181">
    <property type="entry name" value="Acyl_CoA_acyltransferase"/>
</dbReference>
<accession>A0ABW3CLY7</accession>
<dbReference type="Pfam" id="PF13527">
    <property type="entry name" value="Acetyltransf_9"/>
    <property type="match status" value="1"/>
</dbReference>
<dbReference type="SUPFAM" id="SSF55718">
    <property type="entry name" value="SCP-like"/>
    <property type="match status" value="1"/>
</dbReference>
<comment type="caution">
    <text evidence="3">The sequence shown here is derived from an EMBL/GenBank/DDBJ whole genome shotgun (WGS) entry which is preliminary data.</text>
</comment>
<dbReference type="GO" id="GO:0016746">
    <property type="term" value="F:acyltransferase activity"/>
    <property type="evidence" value="ECO:0007669"/>
    <property type="project" value="UniProtKB-KW"/>
</dbReference>
<dbReference type="Pfam" id="PF13530">
    <property type="entry name" value="SCP2_2"/>
    <property type="match status" value="1"/>
</dbReference>
<feature type="domain" description="Enhanced intracellular survival protein" evidence="1">
    <location>
        <begin position="232"/>
        <end position="306"/>
    </location>
</feature>
<dbReference type="PANTHER" id="PTHR37817">
    <property type="entry name" value="N-ACETYLTRANSFERASE EIS"/>
    <property type="match status" value="1"/>
</dbReference>
<feature type="non-terminal residue" evidence="3">
    <location>
        <position position="307"/>
    </location>
</feature>
<dbReference type="Gene3D" id="3.40.630.30">
    <property type="match status" value="2"/>
</dbReference>
<dbReference type="InterPro" id="IPR041380">
    <property type="entry name" value="Acetyltransf_17"/>
</dbReference>
<dbReference type="Gene3D" id="3.30.1050.10">
    <property type="entry name" value="SCP2 sterol-binding domain"/>
    <property type="match status" value="1"/>
</dbReference>
<dbReference type="Pfam" id="PF17668">
    <property type="entry name" value="Acetyltransf_17"/>
    <property type="match status" value="1"/>
</dbReference>
<evidence type="ECO:0000259" key="2">
    <source>
        <dbReference type="Pfam" id="PF17668"/>
    </source>
</evidence>
<reference evidence="4" key="1">
    <citation type="journal article" date="2019" name="Int. J. Syst. Evol. Microbiol.">
        <title>The Global Catalogue of Microorganisms (GCM) 10K type strain sequencing project: providing services to taxonomists for standard genome sequencing and annotation.</title>
        <authorList>
            <consortium name="The Broad Institute Genomics Platform"/>
            <consortium name="The Broad Institute Genome Sequencing Center for Infectious Disease"/>
            <person name="Wu L."/>
            <person name="Ma J."/>
        </authorList>
    </citation>
    <scope>NUCLEOTIDE SEQUENCE [LARGE SCALE GENOMIC DNA]</scope>
    <source>
        <strain evidence="4">JCM 31696</strain>
    </source>
</reference>
<protein>
    <submittedName>
        <fullName evidence="3">Enhanced intracellular survival protein Eis</fullName>
        <ecNumber evidence="3">2.3.1.-</ecNumber>
    </submittedName>
</protein>
<keyword evidence="3" id="KW-0012">Acyltransferase</keyword>
<evidence type="ECO:0000313" key="4">
    <source>
        <dbReference type="Proteomes" id="UP001597083"/>
    </source>
</evidence>
<dbReference type="InterPro" id="IPR051554">
    <property type="entry name" value="Acetyltransferase_Eis"/>
</dbReference>
<dbReference type="PANTHER" id="PTHR37817:SF1">
    <property type="entry name" value="N-ACETYLTRANSFERASE EIS"/>
    <property type="match status" value="1"/>
</dbReference>
<dbReference type="Proteomes" id="UP001597083">
    <property type="component" value="Unassembled WGS sequence"/>
</dbReference>
<dbReference type="InterPro" id="IPR025559">
    <property type="entry name" value="Eis_dom"/>
</dbReference>
<dbReference type="InterPro" id="IPR036527">
    <property type="entry name" value="SCP2_sterol-bd_dom_sf"/>
</dbReference>
<proteinExistence type="predicted"/>
<organism evidence="3 4">
    <name type="scientific">Actinomadura adrarensis</name>
    <dbReference type="NCBI Taxonomy" id="1819600"/>
    <lineage>
        <taxon>Bacteria</taxon>
        <taxon>Bacillati</taxon>
        <taxon>Actinomycetota</taxon>
        <taxon>Actinomycetes</taxon>
        <taxon>Streptosporangiales</taxon>
        <taxon>Thermomonosporaceae</taxon>
        <taxon>Actinomadura</taxon>
    </lineage>
</organism>
<sequence>MPQFFGGRPVPSACMAAGCVAPEERGKHLATRLLTERIRPLHEQGAVLATVWTTSTGYAHRLGWAAPTPVFTWTVPTDALRRSFDGDGYDITLAPGTDPPSERLLQELAARWNGPWQRPPWWADWQAAKHPQLSTYRFHQPGRDVSGLLSLAFAQDPAVGHQVVVHDFWASTSRAAAAMLAFLGRYNSRIPTVTFQRTGLPAASVLLEQLDRIGSATARHWHPWMLRILDLRQAVQQRGWPPTLDTAIPIEVTNEANTQRDRFTLRIANGAGDLEPSTAPGRCRLTRRQFAVWYAGGYRATTAAALA</sequence>
<evidence type="ECO:0000259" key="1">
    <source>
        <dbReference type="Pfam" id="PF13530"/>
    </source>
</evidence>
<dbReference type="EC" id="2.3.1.-" evidence="3"/>
<name>A0ABW3CLY7_9ACTN</name>
<evidence type="ECO:0000313" key="3">
    <source>
        <dbReference type="EMBL" id="MFD0854797.1"/>
    </source>
</evidence>
<keyword evidence="4" id="KW-1185">Reference proteome</keyword>
<feature type="domain" description="Eis-like acetyltransferase" evidence="2">
    <location>
        <begin position="114"/>
        <end position="228"/>
    </location>
</feature>
<dbReference type="EMBL" id="JBHTIR010003184">
    <property type="protein sequence ID" value="MFD0854797.1"/>
    <property type="molecule type" value="Genomic_DNA"/>
</dbReference>